<organism evidence="2 3">
    <name type="scientific">Streptomyces iconiensis</name>
    <dbReference type="NCBI Taxonomy" id="1384038"/>
    <lineage>
        <taxon>Bacteria</taxon>
        <taxon>Bacillati</taxon>
        <taxon>Actinomycetota</taxon>
        <taxon>Actinomycetes</taxon>
        <taxon>Kitasatosporales</taxon>
        <taxon>Streptomycetaceae</taxon>
        <taxon>Streptomyces</taxon>
    </lineage>
</organism>
<feature type="transmembrane region" description="Helical" evidence="1">
    <location>
        <begin position="702"/>
        <end position="725"/>
    </location>
</feature>
<evidence type="ECO:0000313" key="2">
    <source>
        <dbReference type="EMBL" id="MDJ1131209.1"/>
    </source>
</evidence>
<keyword evidence="1" id="KW-0472">Membrane</keyword>
<reference evidence="2 3" key="1">
    <citation type="submission" date="2023-05" db="EMBL/GenBank/DDBJ databases">
        <title>Streptantibioticus silvisoli sp. nov., acidotolerant actinomycetes 1 from pine litter.</title>
        <authorList>
            <person name="Swiecimska M."/>
            <person name="Golinska P."/>
            <person name="Sangal V."/>
            <person name="Wachnowicz B."/>
            <person name="Goodfellow M."/>
        </authorList>
    </citation>
    <scope>NUCLEOTIDE SEQUENCE [LARGE SCALE GENOMIC DNA]</scope>
    <source>
        <strain evidence="2 3">DSM 42109</strain>
    </source>
</reference>
<dbReference type="EMBL" id="JANCPR020000003">
    <property type="protein sequence ID" value="MDJ1131209.1"/>
    <property type="molecule type" value="Genomic_DNA"/>
</dbReference>
<evidence type="ECO:0000313" key="3">
    <source>
        <dbReference type="Proteomes" id="UP001214441"/>
    </source>
</evidence>
<dbReference type="RefSeq" id="WP_274045134.1">
    <property type="nucleotide sequence ID" value="NZ_JANCPR020000003.1"/>
</dbReference>
<gene>
    <name evidence="2" type="ORF">NMN56_004390</name>
</gene>
<name>A0ABT6ZQ72_9ACTN</name>
<evidence type="ECO:0000256" key="1">
    <source>
        <dbReference type="SAM" id="Phobius"/>
    </source>
</evidence>
<proteinExistence type="predicted"/>
<feature type="transmembrane region" description="Helical" evidence="1">
    <location>
        <begin position="368"/>
        <end position="393"/>
    </location>
</feature>
<dbReference type="Proteomes" id="UP001214441">
    <property type="component" value="Unassembled WGS sequence"/>
</dbReference>
<feature type="transmembrane region" description="Helical" evidence="1">
    <location>
        <begin position="337"/>
        <end position="356"/>
    </location>
</feature>
<feature type="transmembrane region" description="Helical" evidence="1">
    <location>
        <begin position="253"/>
        <end position="273"/>
    </location>
</feature>
<keyword evidence="1" id="KW-0812">Transmembrane</keyword>
<protein>
    <submittedName>
        <fullName evidence="2">ABC transporter permease</fullName>
    </submittedName>
</protein>
<comment type="caution">
    <text evidence="2">The sequence shown here is derived from an EMBL/GenBank/DDBJ whole genome shotgun (WGS) entry which is preliminary data.</text>
</comment>
<feature type="transmembrane region" description="Helical" evidence="1">
    <location>
        <begin position="422"/>
        <end position="445"/>
    </location>
</feature>
<keyword evidence="3" id="KW-1185">Reference proteome</keyword>
<feature type="transmembrane region" description="Helical" evidence="1">
    <location>
        <begin position="293"/>
        <end position="316"/>
    </location>
</feature>
<sequence>MKRTGLSRRLLRIGHAAGQHAEAGHIRFVALLCAALVLTLGGASAVAVHAVYEGKAQRVAAREPAVATGTAQRAQAAYQVSSDWLADRRQYDIVFLAPLTSDVPLPPGVRGWPSAGEVLLSPALREAGAGEGIEERYGRTVGTIADDGLADGSERFAYIVVKPQELHSRYASRISGFGPGDGAGQGRVGPYPRDDQPEWMFQALIVGMLFLPGLALAWVASRTGARARDRRMALIASLGGRASDRALIACGEAWRPVLCGIALGAAATGAAAWRGVRLPVTGYVIEAADLQRWWWPATLLVPLAAALCLFAVVLLFDRPASGRRQRMVRPGQGHRRSPMVWAMLCPVMLFLGVQGARFFPPENPARLFATWAGTAGTLATLPAAVAVTAAALGRGLARIGRRRRLPGLLVAGRRTAAHPRTVARMVAGVAIALCLLFQAVAWQMIFGQQATAAQLTLDRIGLSTLEVGPKGGGKRAQARFVTRLPQGTETALFSTPGARGVRIAGDCTALRTLALPCPGDEGASTALNERPSDPRVRELLAWKAFPDAAVTVTRDRNATRKPVDAENGSTLILTSRDGEDLDVAALKELAYDSFPRGARIDAPGADYLVGGAPNRDQGRWSVLLGIAALTILALAAGLSGMAEHLRSGRALAPLTALAGGTGIFRTTAAWGVGMPLLLAGLTGTLAGGWLAQPLVGPRGLEVPAALTTVSLLVVALLGLLMWWWAATAAARQADAWQPGEQD</sequence>
<feature type="transmembrane region" description="Helical" evidence="1">
    <location>
        <begin position="620"/>
        <end position="638"/>
    </location>
</feature>
<accession>A0ABT6ZQ72</accession>
<feature type="transmembrane region" description="Helical" evidence="1">
    <location>
        <begin position="199"/>
        <end position="221"/>
    </location>
</feature>
<feature type="transmembrane region" description="Helical" evidence="1">
    <location>
        <begin position="676"/>
        <end position="695"/>
    </location>
</feature>
<keyword evidence="1" id="KW-1133">Transmembrane helix</keyword>